<proteinExistence type="inferred from homology"/>
<reference evidence="10 11" key="1">
    <citation type="submission" date="2013-09" db="EMBL/GenBank/DDBJ databases">
        <authorList>
            <person name="Durkin A.S."/>
            <person name="Haft D.R."/>
            <person name="McCorrison J."/>
            <person name="Torralba M."/>
            <person name="Gillis M."/>
            <person name="Haft D.H."/>
            <person name="Methe B."/>
            <person name="Sutton G."/>
            <person name="Nelson K.E."/>
        </authorList>
    </citation>
    <scope>NUCLEOTIDE SEQUENCE [LARGE SCALE GENOMIC DNA]</scope>
    <source>
        <strain evidence="10 11">BV3C16-1</strain>
    </source>
</reference>
<evidence type="ECO:0000256" key="6">
    <source>
        <dbReference type="ARBA" id="ARBA00022989"/>
    </source>
</evidence>
<keyword evidence="6 8" id="KW-1133">Transmembrane helix</keyword>
<keyword evidence="7 8" id="KW-0472">Membrane</keyword>
<keyword evidence="3 8" id="KW-0813">Transport</keyword>
<dbReference type="eggNOG" id="COG2814">
    <property type="taxonomic scope" value="Bacteria"/>
</dbReference>
<dbReference type="SUPFAM" id="SSF103473">
    <property type="entry name" value="MFS general substrate transporter"/>
    <property type="match status" value="1"/>
</dbReference>
<feature type="transmembrane region" description="Helical" evidence="8">
    <location>
        <begin position="278"/>
        <end position="298"/>
    </location>
</feature>
<comment type="caution">
    <text evidence="10">The sequence shown here is derived from an EMBL/GenBank/DDBJ whole genome shotgun (WGS) entry which is preliminary data.</text>
</comment>
<dbReference type="InterPro" id="IPR036259">
    <property type="entry name" value="MFS_trans_sf"/>
</dbReference>
<feature type="transmembrane region" description="Helical" evidence="8">
    <location>
        <begin position="164"/>
        <end position="183"/>
    </location>
</feature>
<evidence type="ECO:0000256" key="4">
    <source>
        <dbReference type="ARBA" id="ARBA00022475"/>
    </source>
</evidence>
<dbReference type="AlphaFoldDB" id="U7UT80"/>
<dbReference type="PRINTS" id="PR01036">
    <property type="entry name" value="TCRTETB"/>
</dbReference>
<feature type="transmembrane region" description="Helical" evidence="8">
    <location>
        <begin position="77"/>
        <end position="97"/>
    </location>
</feature>
<sequence>MEKFTSKTAEVMFLIVLSAFMAVNSLATDVYLPALPVMAGELGAGSEFTITGYLLGFMIAQLVWGPISDKIGRIKPLIAGSVIFVLGTVGCAMSTSMPELVCWRVFQATGACVGPMLSRAMIRDVCTAKEAADKLSLVTMIMAVAPIAGPLLGGIIVVTFSWQMIFYAVACIGAAIGLMIHVLPETLPENRRQSTSMRHVFNIYGILIKDFTFMKYTLCIAMFYMAAYAVIAGTPFMYITYYGISEVYYGLLFGLNVIGVMVVSFFNRHLLRLYTLDVLLKYSTGIASLAVVLLVFFVKTTLLGVYGVVGAIILMFSMNGIIAACSTAAALDHVGDKAGTAAALIGSLQYGSGIVSTFFLGLINNHTPWPMLTVIVAGIFCCTILAWMPQGRQPSTVRVLKT</sequence>
<comment type="similarity">
    <text evidence="2 8">Belongs to the major facilitator superfamily. Bcr/CmlA family.</text>
</comment>
<protein>
    <recommendedName>
        <fullName evidence="8">Bcr/CflA family efflux transporter</fullName>
    </recommendedName>
</protein>
<evidence type="ECO:0000256" key="5">
    <source>
        <dbReference type="ARBA" id="ARBA00022692"/>
    </source>
</evidence>
<dbReference type="GO" id="GO:0042910">
    <property type="term" value="F:xenobiotic transmembrane transporter activity"/>
    <property type="evidence" value="ECO:0007669"/>
    <property type="project" value="InterPro"/>
</dbReference>
<feature type="transmembrane region" description="Helical" evidence="8">
    <location>
        <begin position="343"/>
        <end position="363"/>
    </location>
</feature>
<feature type="transmembrane region" description="Helical" evidence="8">
    <location>
        <begin position="44"/>
        <end position="65"/>
    </location>
</feature>
<name>U7UT80_9FIRM</name>
<evidence type="ECO:0000259" key="9">
    <source>
        <dbReference type="PROSITE" id="PS50850"/>
    </source>
</evidence>
<feature type="transmembrane region" description="Helical" evidence="8">
    <location>
        <begin position="134"/>
        <end position="158"/>
    </location>
</feature>
<feature type="transmembrane region" description="Helical" evidence="8">
    <location>
        <begin position="369"/>
        <end position="388"/>
    </location>
</feature>
<dbReference type="OrthoDB" id="9800416at2"/>
<feature type="transmembrane region" description="Helical" evidence="8">
    <location>
        <begin position="216"/>
        <end position="241"/>
    </location>
</feature>
<feature type="transmembrane region" description="Helical" evidence="8">
    <location>
        <begin position="304"/>
        <end position="331"/>
    </location>
</feature>
<dbReference type="GO" id="GO:0005886">
    <property type="term" value="C:plasma membrane"/>
    <property type="evidence" value="ECO:0007669"/>
    <property type="project" value="UniProtKB-SubCell"/>
</dbReference>
<comment type="subcellular location">
    <subcellularLocation>
        <location evidence="1 8">Cell membrane</location>
        <topology evidence="1 8">Multi-pass membrane protein</topology>
    </subcellularLocation>
</comment>
<evidence type="ECO:0000256" key="1">
    <source>
        <dbReference type="ARBA" id="ARBA00004651"/>
    </source>
</evidence>
<dbReference type="InterPro" id="IPR004812">
    <property type="entry name" value="Efflux_drug-R_Bcr/CmlA"/>
</dbReference>
<organism evidence="10 11">
    <name type="scientific">Megasphaera vaginalis</name>
    <name type="common">ex Srinivasan et al. 2021</name>
    <dbReference type="NCBI Taxonomy" id="1111454"/>
    <lineage>
        <taxon>Bacteria</taxon>
        <taxon>Bacillati</taxon>
        <taxon>Bacillota</taxon>
        <taxon>Negativicutes</taxon>
        <taxon>Veillonellales</taxon>
        <taxon>Veillonellaceae</taxon>
        <taxon>Megasphaera</taxon>
    </lineage>
</organism>
<feature type="transmembrane region" description="Helical" evidence="8">
    <location>
        <begin position="247"/>
        <end position="266"/>
    </location>
</feature>
<dbReference type="Pfam" id="PF07690">
    <property type="entry name" value="MFS_1"/>
    <property type="match status" value="1"/>
</dbReference>
<evidence type="ECO:0000256" key="2">
    <source>
        <dbReference type="ARBA" id="ARBA00006236"/>
    </source>
</evidence>
<dbReference type="Gene3D" id="1.20.1720.10">
    <property type="entry name" value="Multidrug resistance protein D"/>
    <property type="match status" value="1"/>
</dbReference>
<dbReference type="STRING" id="1111454.HMPREF1250_1343"/>
<keyword evidence="5 8" id="KW-0812">Transmembrane</keyword>
<evidence type="ECO:0000256" key="7">
    <source>
        <dbReference type="ARBA" id="ARBA00023136"/>
    </source>
</evidence>
<dbReference type="EMBL" id="AWXA01000004">
    <property type="protein sequence ID" value="ERT62521.1"/>
    <property type="molecule type" value="Genomic_DNA"/>
</dbReference>
<dbReference type="GO" id="GO:1990961">
    <property type="term" value="P:xenobiotic detoxification by transmembrane export across the plasma membrane"/>
    <property type="evidence" value="ECO:0007669"/>
    <property type="project" value="InterPro"/>
</dbReference>
<evidence type="ECO:0000313" key="11">
    <source>
        <dbReference type="Proteomes" id="UP000017090"/>
    </source>
</evidence>
<keyword evidence="11" id="KW-1185">Reference proteome</keyword>
<dbReference type="PATRIC" id="fig|1111454.3.peg.166"/>
<dbReference type="Proteomes" id="UP000017090">
    <property type="component" value="Unassembled WGS sequence"/>
</dbReference>
<evidence type="ECO:0000313" key="10">
    <source>
        <dbReference type="EMBL" id="ERT62521.1"/>
    </source>
</evidence>
<accession>U7UT80</accession>
<feature type="domain" description="Major facilitator superfamily (MFS) profile" evidence="9">
    <location>
        <begin position="1"/>
        <end position="402"/>
    </location>
</feature>
<gene>
    <name evidence="10" type="ORF">HMPREF1250_1343</name>
</gene>
<dbReference type="PROSITE" id="PS50850">
    <property type="entry name" value="MFS"/>
    <property type="match status" value="1"/>
</dbReference>
<dbReference type="PANTHER" id="PTHR23502:SF132">
    <property type="entry name" value="POLYAMINE TRANSPORTER 2-RELATED"/>
    <property type="match status" value="1"/>
</dbReference>
<feature type="transmembrane region" description="Helical" evidence="8">
    <location>
        <begin position="12"/>
        <end position="32"/>
    </location>
</feature>
<evidence type="ECO:0000256" key="3">
    <source>
        <dbReference type="ARBA" id="ARBA00022448"/>
    </source>
</evidence>
<dbReference type="InterPro" id="IPR020846">
    <property type="entry name" value="MFS_dom"/>
</dbReference>
<dbReference type="PANTHER" id="PTHR23502">
    <property type="entry name" value="MAJOR FACILITATOR SUPERFAMILY"/>
    <property type="match status" value="1"/>
</dbReference>
<keyword evidence="4 8" id="KW-1003">Cell membrane</keyword>
<dbReference type="InterPro" id="IPR011701">
    <property type="entry name" value="MFS"/>
</dbReference>
<evidence type="ECO:0000256" key="8">
    <source>
        <dbReference type="RuleBase" id="RU365088"/>
    </source>
</evidence>
<dbReference type="CDD" id="cd17320">
    <property type="entry name" value="MFS_MdfA_MDR_like"/>
    <property type="match status" value="1"/>
</dbReference>
<feature type="transmembrane region" description="Helical" evidence="8">
    <location>
        <begin position="103"/>
        <end position="122"/>
    </location>
</feature>
<dbReference type="NCBIfam" id="TIGR00710">
    <property type="entry name" value="efflux_Bcr_CflA"/>
    <property type="match status" value="1"/>
</dbReference>